<accession>A0A195E237</accession>
<keyword evidence="5" id="KW-0552">Olfaction</keyword>
<protein>
    <recommendedName>
        <fullName evidence="13">Odorant receptor Or2</fullName>
    </recommendedName>
</protein>
<dbReference type="GO" id="GO:0005549">
    <property type="term" value="F:odorant binding"/>
    <property type="evidence" value="ECO:0007669"/>
    <property type="project" value="InterPro"/>
</dbReference>
<feature type="transmembrane region" description="Helical" evidence="10">
    <location>
        <begin position="146"/>
        <end position="164"/>
    </location>
</feature>
<organism evidence="11 12">
    <name type="scientific">Trachymyrmex cornetzi</name>
    <dbReference type="NCBI Taxonomy" id="471704"/>
    <lineage>
        <taxon>Eukaryota</taxon>
        <taxon>Metazoa</taxon>
        <taxon>Ecdysozoa</taxon>
        <taxon>Arthropoda</taxon>
        <taxon>Hexapoda</taxon>
        <taxon>Insecta</taxon>
        <taxon>Pterygota</taxon>
        <taxon>Neoptera</taxon>
        <taxon>Endopterygota</taxon>
        <taxon>Hymenoptera</taxon>
        <taxon>Apocrita</taxon>
        <taxon>Aculeata</taxon>
        <taxon>Formicoidea</taxon>
        <taxon>Formicidae</taxon>
        <taxon>Myrmicinae</taxon>
        <taxon>Trachymyrmex</taxon>
    </lineage>
</organism>
<keyword evidence="12" id="KW-1185">Reference proteome</keyword>
<evidence type="ECO:0000313" key="12">
    <source>
        <dbReference type="Proteomes" id="UP000078492"/>
    </source>
</evidence>
<evidence type="ECO:0000256" key="3">
    <source>
        <dbReference type="ARBA" id="ARBA00022606"/>
    </source>
</evidence>
<feature type="transmembrane region" description="Helical" evidence="10">
    <location>
        <begin position="488"/>
        <end position="514"/>
    </location>
</feature>
<evidence type="ECO:0000256" key="7">
    <source>
        <dbReference type="ARBA" id="ARBA00023136"/>
    </source>
</evidence>
<evidence type="ECO:0000256" key="9">
    <source>
        <dbReference type="ARBA" id="ARBA00023224"/>
    </source>
</evidence>
<evidence type="ECO:0000256" key="4">
    <source>
        <dbReference type="ARBA" id="ARBA00022692"/>
    </source>
</evidence>
<dbReference type="GO" id="GO:0007165">
    <property type="term" value="P:signal transduction"/>
    <property type="evidence" value="ECO:0007669"/>
    <property type="project" value="UniProtKB-KW"/>
</dbReference>
<evidence type="ECO:0000256" key="1">
    <source>
        <dbReference type="ARBA" id="ARBA00004651"/>
    </source>
</evidence>
<dbReference type="STRING" id="471704.A0A195E237"/>
<feature type="transmembrane region" description="Helical" evidence="10">
    <location>
        <begin position="770"/>
        <end position="791"/>
    </location>
</feature>
<dbReference type="InterPro" id="IPR004117">
    <property type="entry name" value="7tm6_olfct_rcpt"/>
</dbReference>
<keyword evidence="6 10" id="KW-1133">Transmembrane helix</keyword>
<dbReference type="PANTHER" id="PTHR21137:SF35">
    <property type="entry name" value="ODORANT RECEPTOR 19A-RELATED"/>
    <property type="match status" value="1"/>
</dbReference>
<feature type="transmembrane region" description="Helical" evidence="10">
    <location>
        <begin position="24"/>
        <end position="48"/>
    </location>
</feature>
<keyword evidence="8" id="KW-0675">Receptor</keyword>
<dbReference type="Proteomes" id="UP000078492">
    <property type="component" value="Unassembled WGS sequence"/>
</dbReference>
<dbReference type="GO" id="GO:0004984">
    <property type="term" value="F:olfactory receptor activity"/>
    <property type="evidence" value="ECO:0007669"/>
    <property type="project" value="InterPro"/>
</dbReference>
<evidence type="ECO:0000313" key="11">
    <source>
        <dbReference type="EMBL" id="KYN19136.1"/>
    </source>
</evidence>
<keyword evidence="9" id="KW-0807">Transducer</keyword>
<keyword evidence="2" id="KW-1003">Cell membrane</keyword>
<dbReference type="EMBL" id="KQ979776">
    <property type="protein sequence ID" value="KYN19136.1"/>
    <property type="molecule type" value="Genomic_DNA"/>
</dbReference>
<feature type="transmembrane region" description="Helical" evidence="10">
    <location>
        <begin position="321"/>
        <end position="340"/>
    </location>
</feature>
<evidence type="ECO:0000256" key="8">
    <source>
        <dbReference type="ARBA" id="ARBA00023170"/>
    </source>
</evidence>
<feature type="transmembrane region" description="Helical" evidence="10">
    <location>
        <begin position="78"/>
        <end position="99"/>
    </location>
</feature>
<keyword evidence="4 10" id="KW-0812">Transmembrane</keyword>
<feature type="transmembrane region" description="Helical" evidence="10">
    <location>
        <begin position="375"/>
        <end position="399"/>
    </location>
</feature>
<evidence type="ECO:0000256" key="6">
    <source>
        <dbReference type="ARBA" id="ARBA00022989"/>
    </source>
</evidence>
<evidence type="ECO:0000256" key="10">
    <source>
        <dbReference type="SAM" id="Phobius"/>
    </source>
</evidence>
<gene>
    <name evidence="11" type="ORF">ALC57_08492</name>
</gene>
<feature type="transmembrane region" description="Helical" evidence="10">
    <location>
        <begin position="632"/>
        <end position="651"/>
    </location>
</feature>
<evidence type="ECO:0000256" key="2">
    <source>
        <dbReference type="ARBA" id="ARBA00022475"/>
    </source>
</evidence>
<dbReference type="GO" id="GO:0005886">
    <property type="term" value="C:plasma membrane"/>
    <property type="evidence" value="ECO:0007669"/>
    <property type="project" value="UniProtKB-SubCell"/>
</dbReference>
<evidence type="ECO:0000256" key="5">
    <source>
        <dbReference type="ARBA" id="ARBA00022725"/>
    </source>
</evidence>
<name>A0A195E237_9HYME</name>
<dbReference type="AlphaFoldDB" id="A0A195E237"/>
<keyword evidence="3" id="KW-0716">Sensory transduction</keyword>
<reference evidence="11 12" key="1">
    <citation type="submission" date="2015-09" db="EMBL/GenBank/DDBJ databases">
        <title>Trachymyrmex cornetzi WGS genome.</title>
        <authorList>
            <person name="Nygaard S."/>
            <person name="Hu H."/>
            <person name="Boomsma J."/>
            <person name="Zhang G."/>
        </authorList>
    </citation>
    <scope>NUCLEOTIDE SEQUENCE [LARGE SCALE GENOMIC DNA]</scope>
    <source>
        <strain evidence="11">Tcor2-1</strain>
        <tissue evidence="11">Whole body</tissue>
    </source>
</reference>
<sequence length="826" mass="95814">MEDYYKQANTEEKDVFQQYINKYILFYGTTLTLTTAITFAGCLIVPLIRSRRFPLEIEYPFRVDYQPITAMLYFHQVLGMYQVTCQVSANVFLALLIWFTTARFEILTNKFRTVTKYSDWKTCIQEHQVTLSRSFNRYGKLYSNGIYNQIDIICAITIIAYYLLDTLTDKIQFMALCISALMEVYACAWPSDYLKDTSANVAEAIYESSWYNHGKIFQKNLNFILLRSQTPITVSVSILPALSLQFYASVRKVTLKEVISVVKLSLFLVWSWPESHNATKLKMFYVKLHHCLGIIIVIGLQIPLIYGITNNLNDPAVLTKQVLMLSSVIHAMFNFILHIINYHHIQNVTFEMIQFCDLMKLHEEIVIQRYIDKCIIFHGTSIFIFYCLTFTAIAVMPILEHQPFPTAAEYPFDVSYQPLKTIIFIQQSMAGIIVAGQLCINVYMALLLWFASARFEMLTEELEKTTNVYQLFKCIEKHQKLLKYAKEVTICAGPFAFVTICCSTVGSIVIFLLFISHQPILLIFQFFGMGVIGISEVFMYNWPAEHLMYTSKHVAEIAFHMLENNHLIKMWKCLQIIIMRSQKPVTVSMPCFLPILSLNYFTSLVTFEMENFCQLIKPHEEATIQQYISKCVYFYGGSMLWIYLSAVFVITGPVTLDQPFPTNAEYPFVIYQQPLKSIVFVHQSVVCLQASAQLCMNIFMALLLWITTARFELLVKELRAVTNVHGLVQCIRQHQRLLHGEIIQQAAFDMQWYKQPVPLRKYLQMIMLKAQNPIVIAIPCVMPALSLNYYASVRKEFDYCFDFDHAHQSFEQIILCNPIRKTSYFL</sequence>
<feature type="transmembrane region" description="Helical" evidence="10">
    <location>
        <begin position="520"/>
        <end position="542"/>
    </location>
</feature>
<feature type="transmembrane region" description="Helical" evidence="10">
    <location>
        <begin position="284"/>
        <end position="309"/>
    </location>
</feature>
<dbReference type="PANTHER" id="PTHR21137">
    <property type="entry name" value="ODORANT RECEPTOR"/>
    <property type="match status" value="1"/>
</dbReference>
<proteinExistence type="predicted"/>
<feature type="transmembrane region" description="Helical" evidence="10">
    <location>
        <begin position="419"/>
        <end position="450"/>
    </location>
</feature>
<comment type="subcellular location">
    <subcellularLocation>
        <location evidence="1">Cell membrane</location>
        <topology evidence="1">Multi-pass membrane protein</topology>
    </subcellularLocation>
</comment>
<keyword evidence="7 10" id="KW-0472">Membrane</keyword>
<dbReference type="Pfam" id="PF02949">
    <property type="entry name" value="7tm_6"/>
    <property type="match status" value="3"/>
</dbReference>
<feature type="transmembrane region" description="Helical" evidence="10">
    <location>
        <begin position="680"/>
        <end position="706"/>
    </location>
</feature>
<evidence type="ECO:0008006" key="13">
    <source>
        <dbReference type="Google" id="ProtNLM"/>
    </source>
</evidence>